<evidence type="ECO:0000313" key="6">
    <source>
        <dbReference type="EMBL" id="GAA0569545.1"/>
    </source>
</evidence>
<comment type="subunit">
    <text evidence="5">Homodimer.</text>
</comment>
<dbReference type="Pfam" id="PF00908">
    <property type="entry name" value="dTDP_sugar_isom"/>
    <property type="match status" value="1"/>
</dbReference>
<dbReference type="Gene3D" id="2.60.120.10">
    <property type="entry name" value="Jelly Rolls"/>
    <property type="match status" value="1"/>
</dbReference>
<dbReference type="InterPro" id="IPR011051">
    <property type="entry name" value="RmlC_Cupin_sf"/>
</dbReference>
<comment type="catalytic activity">
    <reaction evidence="1 5">
        <text>dTDP-4-dehydro-6-deoxy-alpha-D-glucose = dTDP-4-dehydro-beta-L-rhamnose</text>
        <dbReference type="Rhea" id="RHEA:16969"/>
        <dbReference type="ChEBI" id="CHEBI:57649"/>
        <dbReference type="ChEBI" id="CHEBI:62830"/>
        <dbReference type="EC" id="5.1.3.13"/>
    </reaction>
</comment>
<reference evidence="6 7" key="1">
    <citation type="journal article" date="2019" name="Int. J. Syst. Evol. Microbiol.">
        <title>The Global Catalogue of Microorganisms (GCM) 10K type strain sequencing project: providing services to taxonomists for standard genome sequencing and annotation.</title>
        <authorList>
            <consortium name="The Broad Institute Genomics Platform"/>
            <consortium name="The Broad Institute Genome Sequencing Center for Infectious Disease"/>
            <person name="Wu L."/>
            <person name="Ma J."/>
        </authorList>
    </citation>
    <scope>NUCLEOTIDE SEQUENCE [LARGE SCALE GENOMIC DNA]</scope>
    <source>
        <strain evidence="6 7">JCM 9933</strain>
    </source>
</reference>
<protein>
    <recommendedName>
        <fullName evidence="4 5">dTDP-4-dehydrorhamnose 3,5-epimerase</fullName>
        <ecNumber evidence="3 5">5.1.3.13</ecNumber>
    </recommendedName>
    <alternativeName>
        <fullName evidence="5">Thymidine diphospho-4-keto-rhamnose 3,5-epimerase</fullName>
    </alternativeName>
</protein>
<gene>
    <name evidence="6" type="primary">rfbC_1</name>
    <name evidence="6" type="ORF">GCM10009416_04980</name>
</gene>
<dbReference type="PANTHER" id="PTHR21047">
    <property type="entry name" value="DTDP-6-DEOXY-D-GLUCOSE-3,5 EPIMERASE"/>
    <property type="match status" value="1"/>
</dbReference>
<evidence type="ECO:0000256" key="3">
    <source>
        <dbReference type="ARBA" id="ARBA00012098"/>
    </source>
</evidence>
<dbReference type="SUPFAM" id="SSF51182">
    <property type="entry name" value="RmlC-like cupins"/>
    <property type="match status" value="1"/>
</dbReference>
<evidence type="ECO:0000256" key="5">
    <source>
        <dbReference type="RuleBase" id="RU364069"/>
    </source>
</evidence>
<evidence type="ECO:0000256" key="2">
    <source>
        <dbReference type="ARBA" id="ARBA00001997"/>
    </source>
</evidence>
<comment type="caution">
    <text evidence="6">The sequence shown here is derived from an EMBL/GenBank/DDBJ whole genome shotgun (WGS) entry which is preliminary data.</text>
</comment>
<comment type="pathway">
    <text evidence="5">Carbohydrate biosynthesis; dTDP-L-rhamnose biosynthesis.</text>
</comment>
<organism evidence="6 7">
    <name type="scientific">Craurococcus roseus</name>
    <dbReference type="NCBI Taxonomy" id="77585"/>
    <lineage>
        <taxon>Bacteria</taxon>
        <taxon>Pseudomonadati</taxon>
        <taxon>Pseudomonadota</taxon>
        <taxon>Alphaproteobacteria</taxon>
        <taxon>Acetobacterales</taxon>
        <taxon>Acetobacteraceae</taxon>
        <taxon>Craurococcus</taxon>
    </lineage>
</organism>
<comment type="similarity">
    <text evidence="5">Belongs to the dTDP-4-dehydrorhamnose 3,5-epimerase family.</text>
</comment>
<evidence type="ECO:0000313" key="7">
    <source>
        <dbReference type="Proteomes" id="UP001501588"/>
    </source>
</evidence>
<dbReference type="CDD" id="cd00438">
    <property type="entry name" value="cupin_RmlC"/>
    <property type="match status" value="1"/>
</dbReference>
<keyword evidence="7" id="KW-1185">Reference proteome</keyword>
<dbReference type="PANTHER" id="PTHR21047:SF2">
    <property type="entry name" value="THYMIDINE DIPHOSPHO-4-KETO-RHAMNOSE 3,5-EPIMERASE"/>
    <property type="match status" value="1"/>
</dbReference>
<name>A0ABN1EM59_9PROT</name>
<dbReference type="EMBL" id="BAAAFZ010000007">
    <property type="protein sequence ID" value="GAA0569545.1"/>
    <property type="molecule type" value="Genomic_DNA"/>
</dbReference>
<dbReference type="NCBIfam" id="TIGR01221">
    <property type="entry name" value="rmlC"/>
    <property type="match status" value="1"/>
</dbReference>
<sequence length="206" mass="22245">MLGKGEGVDVLTPPVRASGNFEARALGLPGPLLIVPRRFKDGRGSFLETWSERDFAALGVDERFVQDNHSVSAAAGTVRGMHFQLPPRAQAKLVRVLRGAVLDVVVDLRRGSPAYGRHAAVQLSAADARQVYVPAGFAHGFCTLEPDTEVAYKCSDYYDPGLERGLAWDDPDLALPWPVGADRAVLSDKDRRQPRLRDAAGGGGAW</sequence>
<dbReference type="EC" id="5.1.3.13" evidence="3 5"/>
<dbReference type="InterPro" id="IPR014710">
    <property type="entry name" value="RmlC-like_jellyroll"/>
</dbReference>
<dbReference type="Proteomes" id="UP001501588">
    <property type="component" value="Unassembled WGS sequence"/>
</dbReference>
<evidence type="ECO:0000256" key="4">
    <source>
        <dbReference type="ARBA" id="ARBA00019595"/>
    </source>
</evidence>
<dbReference type="InterPro" id="IPR000888">
    <property type="entry name" value="RmlC-like"/>
</dbReference>
<accession>A0ABN1EM59</accession>
<proteinExistence type="inferred from homology"/>
<evidence type="ECO:0000256" key="1">
    <source>
        <dbReference type="ARBA" id="ARBA00001298"/>
    </source>
</evidence>
<keyword evidence="5" id="KW-0413">Isomerase</keyword>
<comment type="function">
    <text evidence="2 5">Catalyzes the epimerization of the C3' and C5'positions of dTDP-6-deoxy-D-xylo-4-hexulose, forming dTDP-6-deoxy-L-lyxo-4-hexulose.</text>
</comment>